<keyword evidence="2" id="KW-1185">Reference proteome</keyword>
<evidence type="ECO:0000313" key="2">
    <source>
        <dbReference type="Proteomes" id="UP000320300"/>
    </source>
</evidence>
<evidence type="ECO:0000313" key="1">
    <source>
        <dbReference type="EMBL" id="SMO98997.1"/>
    </source>
</evidence>
<reference evidence="1 2" key="1">
    <citation type="submission" date="2017-05" db="EMBL/GenBank/DDBJ databases">
        <authorList>
            <person name="Varghese N."/>
            <person name="Submissions S."/>
        </authorList>
    </citation>
    <scope>NUCLEOTIDE SEQUENCE [LARGE SCALE GENOMIC DNA]</scope>
    <source>
        <strain evidence="1 2">DSM 19036</strain>
    </source>
</reference>
<gene>
    <name evidence="1" type="ORF">SAMN06265348_1198</name>
</gene>
<sequence length="97" mass="11317">MLSLLNSFAGALLSGFVISNQTVIKSKDERNNWKRAYEERYKKWRNQPQPTITTVRTNIDLYPETNSYTVSGTYTLMNKSNQPMDSLLSYTDKDLQW</sequence>
<organism evidence="1 2">
    <name type="scientific">Pedobacter westerhofensis</name>
    <dbReference type="NCBI Taxonomy" id="425512"/>
    <lineage>
        <taxon>Bacteria</taxon>
        <taxon>Pseudomonadati</taxon>
        <taxon>Bacteroidota</taxon>
        <taxon>Sphingobacteriia</taxon>
        <taxon>Sphingobacteriales</taxon>
        <taxon>Sphingobacteriaceae</taxon>
        <taxon>Pedobacter</taxon>
    </lineage>
</organism>
<dbReference type="AlphaFoldDB" id="A0A521FRY6"/>
<protein>
    <submittedName>
        <fullName evidence="1">Uncharacterized protein</fullName>
    </submittedName>
</protein>
<dbReference type="EMBL" id="FXTN01000019">
    <property type="protein sequence ID" value="SMO98997.1"/>
    <property type="molecule type" value="Genomic_DNA"/>
</dbReference>
<dbReference type="Proteomes" id="UP000320300">
    <property type="component" value="Unassembled WGS sequence"/>
</dbReference>
<name>A0A521FRY6_9SPHI</name>
<proteinExistence type="predicted"/>
<accession>A0A521FRY6</accession>